<protein>
    <submittedName>
        <fullName evidence="3">Transmembrane protein, putative</fullName>
    </submittedName>
</protein>
<proteinExistence type="predicted"/>
<keyword evidence="2 3" id="KW-0812">Transmembrane</keyword>
<accession>I7MHG5</accession>
<keyword evidence="2" id="KW-0472">Membrane</keyword>
<dbReference type="Proteomes" id="UP000009168">
    <property type="component" value="Unassembled WGS sequence"/>
</dbReference>
<reference evidence="4" key="1">
    <citation type="journal article" date="2006" name="PLoS Biol.">
        <title>Macronuclear genome sequence of the ciliate Tetrahymena thermophila, a model eukaryote.</title>
        <authorList>
            <person name="Eisen J.A."/>
            <person name="Coyne R.S."/>
            <person name="Wu M."/>
            <person name="Wu D."/>
            <person name="Thiagarajan M."/>
            <person name="Wortman J.R."/>
            <person name="Badger J.H."/>
            <person name="Ren Q."/>
            <person name="Amedeo P."/>
            <person name="Jones K.M."/>
            <person name="Tallon L.J."/>
            <person name="Delcher A.L."/>
            <person name="Salzberg S.L."/>
            <person name="Silva J.C."/>
            <person name="Haas B.J."/>
            <person name="Majoros W.H."/>
            <person name="Farzad M."/>
            <person name="Carlton J.M."/>
            <person name="Smith R.K. Jr."/>
            <person name="Garg J."/>
            <person name="Pearlman R.E."/>
            <person name="Karrer K.M."/>
            <person name="Sun L."/>
            <person name="Manning G."/>
            <person name="Elde N.C."/>
            <person name="Turkewitz A.P."/>
            <person name="Asai D.J."/>
            <person name="Wilkes D.E."/>
            <person name="Wang Y."/>
            <person name="Cai H."/>
            <person name="Collins K."/>
            <person name="Stewart B.A."/>
            <person name="Lee S.R."/>
            <person name="Wilamowska K."/>
            <person name="Weinberg Z."/>
            <person name="Ruzzo W.L."/>
            <person name="Wloga D."/>
            <person name="Gaertig J."/>
            <person name="Frankel J."/>
            <person name="Tsao C.-C."/>
            <person name="Gorovsky M.A."/>
            <person name="Keeling P.J."/>
            <person name="Waller R.F."/>
            <person name="Patron N.J."/>
            <person name="Cherry J.M."/>
            <person name="Stover N.A."/>
            <person name="Krieger C.J."/>
            <person name="del Toro C."/>
            <person name="Ryder H.F."/>
            <person name="Williamson S.C."/>
            <person name="Barbeau R.A."/>
            <person name="Hamilton E.P."/>
            <person name="Orias E."/>
        </authorList>
    </citation>
    <scope>NUCLEOTIDE SEQUENCE [LARGE SCALE GENOMIC DNA]</scope>
    <source>
        <strain evidence="4">SB210</strain>
    </source>
</reference>
<dbReference type="AlphaFoldDB" id="I7MHG5"/>
<dbReference type="RefSeq" id="XP_001023199.1">
    <property type="nucleotide sequence ID" value="XM_001023199.3"/>
</dbReference>
<evidence type="ECO:0000313" key="4">
    <source>
        <dbReference type="Proteomes" id="UP000009168"/>
    </source>
</evidence>
<evidence type="ECO:0000256" key="1">
    <source>
        <dbReference type="SAM" id="MobiDB-lite"/>
    </source>
</evidence>
<feature type="compositionally biased region" description="Basic and acidic residues" evidence="1">
    <location>
        <begin position="16"/>
        <end position="29"/>
    </location>
</feature>
<feature type="region of interest" description="Disordered" evidence="1">
    <location>
        <begin position="1"/>
        <end position="44"/>
    </location>
</feature>
<gene>
    <name evidence="3" type="ORF">TTHERM_00494060</name>
</gene>
<name>I7MHG5_TETTS</name>
<evidence type="ECO:0000256" key="2">
    <source>
        <dbReference type="SAM" id="Phobius"/>
    </source>
</evidence>
<feature type="transmembrane region" description="Helical" evidence="2">
    <location>
        <begin position="129"/>
        <end position="153"/>
    </location>
</feature>
<dbReference type="KEGG" id="tet:TTHERM_00494060"/>
<dbReference type="HOGENOM" id="CLU_1163145_0_0_1"/>
<organism evidence="3 4">
    <name type="scientific">Tetrahymena thermophila (strain SB210)</name>
    <dbReference type="NCBI Taxonomy" id="312017"/>
    <lineage>
        <taxon>Eukaryota</taxon>
        <taxon>Sar</taxon>
        <taxon>Alveolata</taxon>
        <taxon>Ciliophora</taxon>
        <taxon>Intramacronucleata</taxon>
        <taxon>Oligohymenophorea</taxon>
        <taxon>Hymenostomatida</taxon>
        <taxon>Tetrahymenina</taxon>
        <taxon>Tetrahymenidae</taxon>
        <taxon>Tetrahymena</taxon>
    </lineage>
</organism>
<keyword evidence="2" id="KW-1133">Transmembrane helix</keyword>
<sequence>MSEVKKEENDISNNSSDKKEQELPNKEEVSNQQNQQEVKQKKRRPGDQFLFNRVDVENIDVKTMTEEQKADLKAKLEEECLKVCNGYAQELAFAHQWDSFDNIKMANDRDLDDLYDENNQKLKTKLKIIAGWIFGFAISYITNISWLFLVFWVGSILPHVWDLIINKEQYDSYIVPNIDAYFSQSYVSFGFKRTQKGRGRVKEQDKSLHPKALELYDYYKETLLLIRSLRPSKDEKKKK</sequence>
<dbReference type="EMBL" id="GG662512">
    <property type="protein sequence ID" value="EAS02954.1"/>
    <property type="molecule type" value="Genomic_DNA"/>
</dbReference>
<evidence type="ECO:0000313" key="3">
    <source>
        <dbReference type="EMBL" id="EAS02954.1"/>
    </source>
</evidence>
<dbReference type="InParanoid" id="I7MHG5"/>
<dbReference type="GeneID" id="7831711"/>
<keyword evidence="4" id="KW-1185">Reference proteome</keyword>